<accession>A0A450YE77</accession>
<evidence type="ECO:0000256" key="1">
    <source>
        <dbReference type="ARBA" id="ARBA00044755"/>
    </source>
</evidence>
<dbReference type="Pfam" id="PF04519">
    <property type="entry name" value="Bactofilin"/>
    <property type="match status" value="1"/>
</dbReference>
<evidence type="ECO:0000313" key="3">
    <source>
        <dbReference type="EMBL" id="VFK39814.1"/>
    </source>
</evidence>
<proteinExistence type="inferred from homology"/>
<protein>
    <submittedName>
        <fullName evidence="3">Protein CcmA, bactofilin family</fullName>
    </submittedName>
</protein>
<comment type="similarity">
    <text evidence="1">Belongs to the bactofilin family.</text>
</comment>
<feature type="region of interest" description="Disordered" evidence="2">
    <location>
        <begin position="134"/>
        <end position="167"/>
    </location>
</feature>
<dbReference type="EMBL" id="CAADFS010000007">
    <property type="protein sequence ID" value="VFK39814.1"/>
    <property type="molecule type" value="Genomic_DNA"/>
</dbReference>
<organism evidence="3">
    <name type="scientific">Candidatus Kentrum sp. TC</name>
    <dbReference type="NCBI Taxonomy" id="2126339"/>
    <lineage>
        <taxon>Bacteria</taxon>
        <taxon>Pseudomonadati</taxon>
        <taxon>Pseudomonadota</taxon>
        <taxon>Gammaproteobacteria</taxon>
        <taxon>Candidatus Kentrum</taxon>
    </lineage>
</organism>
<dbReference type="InterPro" id="IPR007607">
    <property type="entry name" value="BacA/B"/>
</dbReference>
<gene>
    <name evidence="3" type="ORF">BECKTC1821D_GA0114238_10078</name>
</gene>
<evidence type="ECO:0000256" key="2">
    <source>
        <dbReference type="SAM" id="MobiDB-lite"/>
    </source>
</evidence>
<dbReference type="AlphaFoldDB" id="A0A450YE77"/>
<sequence length="167" mass="18229">MLSGSLRISNRNVTKNPIHYMNRKKRKNIKITTLIGHDSELRGDIWFSGGLHVDGSIFGNVIAKEVPPSLLTLSEQGTIEGDVKVPQVVISGTVIGSVHSYDHIELSPSARITGSVYYTVIEMAMGAEVNGNLVHKQNGHDDEPFESSGDSDDPFVETNRASIVSRK</sequence>
<dbReference type="PANTHER" id="PTHR35024:SF4">
    <property type="entry name" value="POLYMER-FORMING CYTOSKELETAL PROTEIN"/>
    <property type="match status" value="1"/>
</dbReference>
<feature type="compositionally biased region" description="Acidic residues" evidence="2">
    <location>
        <begin position="143"/>
        <end position="155"/>
    </location>
</feature>
<name>A0A450YE77_9GAMM</name>
<dbReference type="PANTHER" id="PTHR35024">
    <property type="entry name" value="HYPOTHETICAL CYTOSOLIC PROTEIN"/>
    <property type="match status" value="1"/>
</dbReference>
<reference evidence="3" key="1">
    <citation type="submission" date="2019-02" db="EMBL/GenBank/DDBJ databases">
        <authorList>
            <person name="Gruber-Vodicka R. H."/>
            <person name="Seah K. B. B."/>
        </authorList>
    </citation>
    <scope>NUCLEOTIDE SEQUENCE</scope>
    <source>
        <strain evidence="3">BECK_BZ123</strain>
    </source>
</reference>